<dbReference type="InterPro" id="IPR011712">
    <property type="entry name" value="Sig_transdc_His_kin_sub3_dim/P"/>
</dbReference>
<keyword evidence="8" id="KW-0902">Two-component regulatory system</keyword>
<feature type="transmembrane region" description="Helical" evidence="9">
    <location>
        <begin position="55"/>
        <end position="76"/>
    </location>
</feature>
<protein>
    <recommendedName>
        <fullName evidence="2">histidine kinase</fullName>
        <ecNumber evidence="2">2.7.13.3</ecNumber>
    </recommendedName>
</protein>
<dbReference type="GO" id="GO:0046983">
    <property type="term" value="F:protein dimerization activity"/>
    <property type="evidence" value="ECO:0007669"/>
    <property type="project" value="InterPro"/>
</dbReference>
<dbReference type="Gene3D" id="3.30.565.10">
    <property type="entry name" value="Histidine kinase-like ATPase, C-terminal domain"/>
    <property type="match status" value="1"/>
</dbReference>
<feature type="domain" description="Signal transduction histidine kinase subgroup 3 dimerisation and phosphoacceptor" evidence="11">
    <location>
        <begin position="237"/>
        <end position="301"/>
    </location>
</feature>
<dbReference type="EC" id="2.7.13.3" evidence="2"/>
<name>A0A1C6TYC6_9ACTN</name>
<dbReference type="RefSeq" id="WP_208601980.1">
    <property type="nucleotide sequence ID" value="NZ_FMHY01000002.1"/>
</dbReference>
<dbReference type="PANTHER" id="PTHR24421">
    <property type="entry name" value="NITRATE/NITRITE SENSOR PROTEIN NARX-RELATED"/>
    <property type="match status" value="1"/>
</dbReference>
<dbReference type="Gene3D" id="1.20.5.1930">
    <property type="match status" value="1"/>
</dbReference>
<evidence type="ECO:0000256" key="3">
    <source>
        <dbReference type="ARBA" id="ARBA00022553"/>
    </source>
</evidence>
<dbReference type="InterPro" id="IPR036890">
    <property type="entry name" value="HATPase_C_sf"/>
</dbReference>
<keyword evidence="14" id="KW-1185">Reference proteome</keyword>
<dbReference type="InterPro" id="IPR003594">
    <property type="entry name" value="HATPase_dom"/>
</dbReference>
<feature type="transmembrane region" description="Helical" evidence="9">
    <location>
        <begin position="83"/>
        <end position="105"/>
    </location>
</feature>
<keyword evidence="9" id="KW-0472">Membrane</keyword>
<evidence type="ECO:0000256" key="8">
    <source>
        <dbReference type="ARBA" id="ARBA00023012"/>
    </source>
</evidence>
<dbReference type="PANTHER" id="PTHR24421:SF10">
    <property type="entry name" value="NITRATE_NITRITE SENSOR PROTEIN NARQ"/>
    <property type="match status" value="1"/>
</dbReference>
<dbReference type="Pfam" id="PF23539">
    <property type="entry name" value="DUF7134"/>
    <property type="match status" value="1"/>
</dbReference>
<gene>
    <name evidence="13" type="ORF">GA0070604_1363</name>
</gene>
<dbReference type="InterPro" id="IPR055558">
    <property type="entry name" value="DUF7134"/>
</dbReference>
<evidence type="ECO:0000259" key="10">
    <source>
        <dbReference type="Pfam" id="PF02518"/>
    </source>
</evidence>
<proteinExistence type="predicted"/>
<dbReference type="EMBL" id="FMHY01000002">
    <property type="protein sequence ID" value="SCL46832.1"/>
    <property type="molecule type" value="Genomic_DNA"/>
</dbReference>
<comment type="catalytic activity">
    <reaction evidence="1">
        <text>ATP + protein L-histidine = ADP + protein N-phospho-L-histidine.</text>
        <dbReference type="EC" id="2.7.13.3"/>
    </reaction>
</comment>
<dbReference type="AlphaFoldDB" id="A0A1C6TYC6"/>
<dbReference type="Pfam" id="PF02518">
    <property type="entry name" value="HATPase_c"/>
    <property type="match status" value="1"/>
</dbReference>
<feature type="transmembrane region" description="Helical" evidence="9">
    <location>
        <begin position="125"/>
        <end position="143"/>
    </location>
</feature>
<sequence>MTVIAMLRQALRGWIPGPLVRDTALAVGLLAVCLPVNNPVATVRTVAAALPDGGWGGAAVTWGWWTGTALALAGVALRRRWPLPMLVVCALATAVHLALMVMPMVVDLAVVVLLGTVAARCRRRVSLAALSGLLLVVAVWCLTDERLGRPINGLPTFSVEVMHHVGPDGRDGGGVVSRAESSNTWSPLAVLGSVLFAAWAVGSGTRTRREYVRQLHARAADLERERDQRAALAVAAERGRISRELHDVVAHGLSLMVIQAQGADAALDNRPADTRSALRTIVKTGRDSLADMRRVLAALGEVDDAWHPQPGLAQLPSLLTRVRRAGTPVRLRVDGTPVELPSAVDLSGYRIVQEALTNVMKHADAGASADVVICYSNTELRIEVSDDGQGTNATDGGAIGVDAGGNGLRGMDHRVTLLGGRLSAGPGPDGGFVVRARLPIEERDE</sequence>
<evidence type="ECO:0000256" key="5">
    <source>
        <dbReference type="ARBA" id="ARBA00022741"/>
    </source>
</evidence>
<keyword evidence="5" id="KW-0547">Nucleotide-binding</keyword>
<evidence type="ECO:0000313" key="14">
    <source>
        <dbReference type="Proteomes" id="UP000199696"/>
    </source>
</evidence>
<evidence type="ECO:0000256" key="4">
    <source>
        <dbReference type="ARBA" id="ARBA00022679"/>
    </source>
</evidence>
<keyword evidence="9" id="KW-1133">Transmembrane helix</keyword>
<evidence type="ECO:0000259" key="12">
    <source>
        <dbReference type="Pfam" id="PF23539"/>
    </source>
</evidence>
<keyword evidence="3" id="KW-0597">Phosphoprotein</keyword>
<dbReference type="CDD" id="cd16917">
    <property type="entry name" value="HATPase_UhpB-NarQ-NarX-like"/>
    <property type="match status" value="1"/>
</dbReference>
<dbReference type="Pfam" id="PF07730">
    <property type="entry name" value="HisKA_3"/>
    <property type="match status" value="1"/>
</dbReference>
<evidence type="ECO:0000259" key="11">
    <source>
        <dbReference type="Pfam" id="PF07730"/>
    </source>
</evidence>
<dbReference type="STRING" id="227316.GA0070604_1363"/>
<dbReference type="GO" id="GO:0000155">
    <property type="term" value="F:phosphorelay sensor kinase activity"/>
    <property type="evidence" value="ECO:0007669"/>
    <property type="project" value="InterPro"/>
</dbReference>
<keyword evidence="9" id="KW-0812">Transmembrane</keyword>
<keyword evidence="4" id="KW-0808">Transferase</keyword>
<keyword evidence="7" id="KW-0067">ATP-binding</keyword>
<accession>A0A1C6TYC6</accession>
<evidence type="ECO:0000256" key="7">
    <source>
        <dbReference type="ARBA" id="ARBA00022840"/>
    </source>
</evidence>
<feature type="domain" description="DUF7134" evidence="12">
    <location>
        <begin position="18"/>
        <end position="136"/>
    </location>
</feature>
<evidence type="ECO:0000256" key="2">
    <source>
        <dbReference type="ARBA" id="ARBA00012438"/>
    </source>
</evidence>
<dbReference type="Proteomes" id="UP000199696">
    <property type="component" value="Unassembled WGS sequence"/>
</dbReference>
<evidence type="ECO:0000256" key="1">
    <source>
        <dbReference type="ARBA" id="ARBA00000085"/>
    </source>
</evidence>
<feature type="domain" description="Histidine kinase/HSP90-like ATPase" evidence="10">
    <location>
        <begin position="349"/>
        <end position="441"/>
    </location>
</feature>
<dbReference type="GO" id="GO:0005524">
    <property type="term" value="F:ATP binding"/>
    <property type="evidence" value="ECO:0007669"/>
    <property type="project" value="UniProtKB-KW"/>
</dbReference>
<dbReference type="GO" id="GO:0016020">
    <property type="term" value="C:membrane"/>
    <property type="evidence" value="ECO:0007669"/>
    <property type="project" value="InterPro"/>
</dbReference>
<evidence type="ECO:0000256" key="9">
    <source>
        <dbReference type="SAM" id="Phobius"/>
    </source>
</evidence>
<dbReference type="InterPro" id="IPR050482">
    <property type="entry name" value="Sensor_HK_TwoCompSys"/>
</dbReference>
<keyword evidence="6 13" id="KW-0418">Kinase</keyword>
<organism evidence="13 14">
    <name type="scientific">Micromonospora eburnea</name>
    <dbReference type="NCBI Taxonomy" id="227316"/>
    <lineage>
        <taxon>Bacteria</taxon>
        <taxon>Bacillati</taxon>
        <taxon>Actinomycetota</taxon>
        <taxon>Actinomycetes</taxon>
        <taxon>Micromonosporales</taxon>
        <taxon>Micromonosporaceae</taxon>
        <taxon>Micromonospora</taxon>
    </lineage>
</organism>
<evidence type="ECO:0000313" key="13">
    <source>
        <dbReference type="EMBL" id="SCL46832.1"/>
    </source>
</evidence>
<reference evidence="14" key="1">
    <citation type="submission" date="2016-06" db="EMBL/GenBank/DDBJ databases">
        <authorList>
            <person name="Varghese N."/>
            <person name="Submissions Spin"/>
        </authorList>
    </citation>
    <scope>NUCLEOTIDE SEQUENCE [LARGE SCALE GENOMIC DNA]</scope>
    <source>
        <strain evidence="14">DSM 44814</strain>
    </source>
</reference>
<dbReference type="SUPFAM" id="SSF55874">
    <property type="entry name" value="ATPase domain of HSP90 chaperone/DNA topoisomerase II/histidine kinase"/>
    <property type="match status" value="1"/>
</dbReference>
<evidence type="ECO:0000256" key="6">
    <source>
        <dbReference type="ARBA" id="ARBA00022777"/>
    </source>
</evidence>